<keyword evidence="4" id="KW-1185">Reference proteome</keyword>
<feature type="compositionally biased region" description="Low complexity" evidence="1">
    <location>
        <begin position="33"/>
        <end position="44"/>
    </location>
</feature>
<feature type="region of interest" description="Disordered" evidence="1">
    <location>
        <begin position="30"/>
        <end position="50"/>
    </location>
</feature>
<feature type="transmembrane region" description="Helical" evidence="2">
    <location>
        <begin position="250"/>
        <end position="270"/>
    </location>
</feature>
<keyword evidence="2" id="KW-1133">Transmembrane helix</keyword>
<proteinExistence type="predicted"/>
<sequence length="346" mass="37057">MLADHDRTLIVKDERIAHLEAQYQKERQRNLNAADAAARSAAASPIDEAPPPLPGLAESLADELDAASDEYDEFNYEQIELSDITAVYQAAPFTPIRPEHSIDVNEAASVAPIDATKPTHTLTVDKVASVTPIDVTKPTLTVSVNEAGSVIPVGRKVNTTSLTLRLIDTASIAVSPVDAQLQFTTTSASDIALAPVLVTHEESPFEARPSKTPTANTGAQTTEVAPKPVEPAAQPTAPVVLVTKPNKLSLLQSILPLIATVLAFLCLMLYTEVQAWRTANGVGFGYGNGGRYSRSGAYGNGRYLFGFIPIAMDVGNSWWSELFAKYASVGITAFEDWAGISYEPLY</sequence>
<accession>A0A9P4LPJ4</accession>
<dbReference type="EMBL" id="ML978185">
    <property type="protein sequence ID" value="KAF2030914.1"/>
    <property type="molecule type" value="Genomic_DNA"/>
</dbReference>
<dbReference type="OrthoDB" id="3788331at2759"/>
<dbReference type="AlphaFoldDB" id="A0A9P4LPJ4"/>
<evidence type="ECO:0000256" key="2">
    <source>
        <dbReference type="SAM" id="Phobius"/>
    </source>
</evidence>
<protein>
    <submittedName>
        <fullName evidence="3">Uncharacterized protein</fullName>
    </submittedName>
</protein>
<reference evidence="3" key="1">
    <citation type="journal article" date="2020" name="Stud. Mycol.">
        <title>101 Dothideomycetes genomes: a test case for predicting lifestyles and emergence of pathogens.</title>
        <authorList>
            <person name="Haridas S."/>
            <person name="Albert R."/>
            <person name="Binder M."/>
            <person name="Bloem J."/>
            <person name="Labutti K."/>
            <person name="Salamov A."/>
            <person name="Andreopoulos B."/>
            <person name="Baker S."/>
            <person name="Barry K."/>
            <person name="Bills G."/>
            <person name="Bluhm B."/>
            <person name="Cannon C."/>
            <person name="Castanera R."/>
            <person name="Culley D."/>
            <person name="Daum C."/>
            <person name="Ezra D."/>
            <person name="Gonzalez J."/>
            <person name="Henrissat B."/>
            <person name="Kuo A."/>
            <person name="Liang C."/>
            <person name="Lipzen A."/>
            <person name="Lutzoni F."/>
            <person name="Magnuson J."/>
            <person name="Mondo S."/>
            <person name="Nolan M."/>
            <person name="Ohm R."/>
            <person name="Pangilinan J."/>
            <person name="Park H.-J."/>
            <person name="Ramirez L."/>
            <person name="Alfaro M."/>
            <person name="Sun H."/>
            <person name="Tritt A."/>
            <person name="Yoshinaga Y."/>
            <person name="Zwiers L.-H."/>
            <person name="Turgeon B."/>
            <person name="Goodwin S."/>
            <person name="Spatafora J."/>
            <person name="Crous P."/>
            <person name="Grigoriev I."/>
        </authorList>
    </citation>
    <scope>NUCLEOTIDE SEQUENCE</scope>
    <source>
        <strain evidence="3">CBS 110217</strain>
    </source>
</reference>
<comment type="caution">
    <text evidence="3">The sequence shown here is derived from an EMBL/GenBank/DDBJ whole genome shotgun (WGS) entry which is preliminary data.</text>
</comment>
<keyword evidence="2" id="KW-0472">Membrane</keyword>
<feature type="compositionally biased region" description="Polar residues" evidence="1">
    <location>
        <begin position="211"/>
        <end position="223"/>
    </location>
</feature>
<dbReference type="Proteomes" id="UP000799777">
    <property type="component" value="Unassembled WGS sequence"/>
</dbReference>
<keyword evidence="2" id="KW-0812">Transmembrane</keyword>
<evidence type="ECO:0000313" key="3">
    <source>
        <dbReference type="EMBL" id="KAF2030914.1"/>
    </source>
</evidence>
<name>A0A9P4LPJ4_9PLEO</name>
<gene>
    <name evidence="3" type="ORF">EK21DRAFT_64260</name>
</gene>
<evidence type="ECO:0000256" key="1">
    <source>
        <dbReference type="SAM" id="MobiDB-lite"/>
    </source>
</evidence>
<organism evidence="3 4">
    <name type="scientific">Setomelanomma holmii</name>
    <dbReference type="NCBI Taxonomy" id="210430"/>
    <lineage>
        <taxon>Eukaryota</taxon>
        <taxon>Fungi</taxon>
        <taxon>Dikarya</taxon>
        <taxon>Ascomycota</taxon>
        <taxon>Pezizomycotina</taxon>
        <taxon>Dothideomycetes</taxon>
        <taxon>Pleosporomycetidae</taxon>
        <taxon>Pleosporales</taxon>
        <taxon>Pleosporineae</taxon>
        <taxon>Phaeosphaeriaceae</taxon>
        <taxon>Setomelanomma</taxon>
    </lineage>
</organism>
<feature type="region of interest" description="Disordered" evidence="1">
    <location>
        <begin position="203"/>
        <end position="230"/>
    </location>
</feature>
<evidence type="ECO:0000313" key="4">
    <source>
        <dbReference type="Proteomes" id="UP000799777"/>
    </source>
</evidence>